<dbReference type="OrthoDB" id="3264224at2759"/>
<dbReference type="InterPro" id="IPR036890">
    <property type="entry name" value="HATPase_C_sf"/>
</dbReference>
<sequence length="412" mass="46787">MTIRLPIANKRAFHRIYQKYLSSKTLNFQSENSTRVVSFYDEKIDNFANQPIRPVTLEKLLQFGTPPLTQSQLLSSARYTQTELPQRLARRVQQFQKLPYIVGINPHLSSVYHLYYNSFEAISSFPRIETENQLNDFREMIDNLVKSHAGVIPSLAQGFLECQKYISEDSIASFLDDMIRSRIGIRLIAEQHLALHMEQPNWVGVIQKNLCPKTLFTTTAKTVDQICQINYGATPSIIFNGYDDCTFHYVPVHLEYIACELLKNAYRATVEFANKHKIENYPPIELTISADSGLLGIRIRDRGGGMPSSNLKDIFKYSYTTETQKSNHGCKPFVQRSCSSDTMGSIFDLQAILNMQACIGGPMAGLGYGLPMTKLYVEYFGGQFHLQTIDGYGTDAFLVLKSIDEQAYQTQI</sequence>
<proteinExistence type="inferred from homology"/>
<dbReference type="GO" id="GO:0005759">
    <property type="term" value="C:mitochondrial matrix"/>
    <property type="evidence" value="ECO:0007669"/>
    <property type="project" value="UniProtKB-SubCell"/>
</dbReference>
<dbReference type="EC" id="2.7.11.-" evidence="8"/>
<dbReference type="GO" id="GO:0005524">
    <property type="term" value="F:ATP binding"/>
    <property type="evidence" value="ECO:0007669"/>
    <property type="project" value="UniProtKB-UniRule"/>
</dbReference>
<reference evidence="10 11" key="1">
    <citation type="journal article" date="2015" name="Genome Biol. Evol.">
        <title>Phylogenomic analyses indicate that early fungi evolved digesting cell walls of algal ancestors of land plants.</title>
        <authorList>
            <person name="Chang Y."/>
            <person name="Wang S."/>
            <person name="Sekimoto S."/>
            <person name="Aerts A.L."/>
            <person name="Choi C."/>
            <person name="Clum A."/>
            <person name="LaButti K.M."/>
            <person name="Lindquist E.A."/>
            <person name="Yee Ngan C."/>
            <person name="Ohm R.A."/>
            <person name="Salamov A.A."/>
            <person name="Grigoriev I.V."/>
            <person name="Spatafora J.W."/>
            <person name="Berbee M.L."/>
        </authorList>
    </citation>
    <scope>NUCLEOTIDE SEQUENCE [LARGE SCALE GENOMIC DNA]</scope>
    <source>
        <strain evidence="10 11">NRRL 28638</strain>
    </source>
</reference>
<evidence type="ECO:0000313" key="10">
    <source>
        <dbReference type="EMBL" id="KXN69548.1"/>
    </source>
</evidence>
<dbReference type="EMBL" id="KQ964530">
    <property type="protein sequence ID" value="KXN69548.1"/>
    <property type="molecule type" value="Genomic_DNA"/>
</dbReference>
<evidence type="ECO:0000256" key="5">
    <source>
        <dbReference type="ARBA" id="ARBA00022777"/>
    </source>
</evidence>
<dbReference type="OMA" id="WSYPPSA"/>
<evidence type="ECO:0000256" key="7">
    <source>
        <dbReference type="ARBA" id="ARBA00023128"/>
    </source>
</evidence>
<comment type="similarity">
    <text evidence="1 8">Belongs to the PDK/BCKDK protein kinase family.</text>
</comment>
<accession>A0A137P3H7</accession>
<dbReference type="AlphaFoldDB" id="A0A137P3H7"/>
<dbReference type="Gene3D" id="1.20.140.20">
    <property type="entry name" value="Alpha-ketoacid/pyruvate dehydrogenase kinase, N-terminal domain"/>
    <property type="match status" value="1"/>
</dbReference>
<dbReference type="InterPro" id="IPR039028">
    <property type="entry name" value="BCKD/PDK"/>
</dbReference>
<organism evidence="10 11">
    <name type="scientific">Conidiobolus coronatus (strain ATCC 28846 / CBS 209.66 / NRRL 28638)</name>
    <name type="common">Delacroixia coronata</name>
    <dbReference type="NCBI Taxonomy" id="796925"/>
    <lineage>
        <taxon>Eukaryota</taxon>
        <taxon>Fungi</taxon>
        <taxon>Fungi incertae sedis</taxon>
        <taxon>Zoopagomycota</taxon>
        <taxon>Entomophthoromycotina</taxon>
        <taxon>Entomophthoromycetes</taxon>
        <taxon>Entomophthorales</taxon>
        <taxon>Ancylistaceae</taxon>
        <taxon>Conidiobolus</taxon>
    </lineage>
</organism>
<evidence type="ECO:0000313" key="11">
    <source>
        <dbReference type="Proteomes" id="UP000070444"/>
    </source>
</evidence>
<dbReference type="InterPro" id="IPR005467">
    <property type="entry name" value="His_kinase_dom"/>
</dbReference>
<dbReference type="Pfam" id="PF02518">
    <property type="entry name" value="HATPase_c"/>
    <property type="match status" value="1"/>
</dbReference>
<protein>
    <recommendedName>
        <fullName evidence="8">Protein-serine/threonine kinase</fullName>
        <ecNumber evidence="8">2.7.11.-</ecNumber>
    </recommendedName>
</protein>
<dbReference type="GO" id="GO:0010906">
    <property type="term" value="P:regulation of glucose metabolic process"/>
    <property type="evidence" value="ECO:0007669"/>
    <property type="project" value="TreeGrafter"/>
</dbReference>
<dbReference type="PROSITE" id="PS50109">
    <property type="entry name" value="HIS_KIN"/>
    <property type="match status" value="1"/>
</dbReference>
<comment type="subcellular location">
    <subcellularLocation>
        <location evidence="8">Mitochondrion matrix</location>
    </subcellularLocation>
</comment>
<dbReference type="GO" id="GO:0004740">
    <property type="term" value="F:pyruvate dehydrogenase (acetyl-transferring) kinase activity"/>
    <property type="evidence" value="ECO:0007669"/>
    <property type="project" value="TreeGrafter"/>
</dbReference>
<dbReference type="SUPFAM" id="SSF69012">
    <property type="entry name" value="alpha-ketoacid dehydrogenase kinase, N-terminal domain"/>
    <property type="match status" value="1"/>
</dbReference>
<evidence type="ECO:0000256" key="3">
    <source>
        <dbReference type="ARBA" id="ARBA00022679"/>
    </source>
</evidence>
<dbReference type="Gene3D" id="3.30.565.10">
    <property type="entry name" value="Histidine kinase-like ATPase, C-terminal domain"/>
    <property type="match status" value="1"/>
</dbReference>
<keyword evidence="2" id="KW-0597">Phosphoprotein</keyword>
<keyword evidence="3 8" id="KW-0808">Transferase</keyword>
<keyword evidence="11" id="KW-1185">Reference proteome</keyword>
<dbReference type="PANTHER" id="PTHR11947:SF20">
    <property type="entry name" value="[3-METHYL-2-OXOBUTANOATE DEHYDROGENASE [LIPOAMIDE]] KINASE, MITOCHONDRIAL"/>
    <property type="match status" value="1"/>
</dbReference>
<evidence type="ECO:0000256" key="1">
    <source>
        <dbReference type="ARBA" id="ARBA00006155"/>
    </source>
</evidence>
<keyword evidence="5 8" id="KW-0418">Kinase</keyword>
<evidence type="ECO:0000256" key="8">
    <source>
        <dbReference type="RuleBase" id="RU366032"/>
    </source>
</evidence>
<keyword evidence="4 8" id="KW-0547">Nucleotide-binding</keyword>
<dbReference type="InterPro" id="IPR003594">
    <property type="entry name" value="HATPase_dom"/>
</dbReference>
<dbReference type="SUPFAM" id="SSF55874">
    <property type="entry name" value="ATPase domain of HSP90 chaperone/DNA topoisomerase II/histidine kinase"/>
    <property type="match status" value="1"/>
</dbReference>
<feature type="domain" description="Histidine kinase" evidence="9">
    <location>
        <begin position="251"/>
        <end position="404"/>
    </location>
</feature>
<evidence type="ECO:0000256" key="6">
    <source>
        <dbReference type="ARBA" id="ARBA00022840"/>
    </source>
</evidence>
<dbReference type="Proteomes" id="UP000070444">
    <property type="component" value="Unassembled WGS sequence"/>
</dbReference>
<dbReference type="STRING" id="796925.A0A137P3H7"/>
<name>A0A137P3H7_CONC2</name>
<evidence type="ECO:0000259" key="9">
    <source>
        <dbReference type="PROSITE" id="PS50109"/>
    </source>
</evidence>
<dbReference type="InterPro" id="IPR018955">
    <property type="entry name" value="BCDHK/PDK_N"/>
</dbReference>
<evidence type="ECO:0000256" key="2">
    <source>
        <dbReference type="ARBA" id="ARBA00022553"/>
    </source>
</evidence>
<keyword evidence="6 8" id="KW-0067">ATP-binding</keyword>
<dbReference type="PANTHER" id="PTHR11947">
    <property type="entry name" value="PYRUVATE DEHYDROGENASE KINASE"/>
    <property type="match status" value="1"/>
</dbReference>
<dbReference type="Pfam" id="PF10436">
    <property type="entry name" value="BCDHK_Adom3"/>
    <property type="match status" value="1"/>
</dbReference>
<evidence type="ECO:0000256" key="4">
    <source>
        <dbReference type="ARBA" id="ARBA00022741"/>
    </source>
</evidence>
<keyword evidence="7 8" id="KW-0496">Mitochondrion</keyword>
<gene>
    <name evidence="10" type="ORF">CONCODRAFT_59213</name>
</gene>
<dbReference type="InterPro" id="IPR036784">
    <property type="entry name" value="AK/P_DHK_N_sf"/>
</dbReference>